<dbReference type="EMBL" id="JBHSDS010000008">
    <property type="protein sequence ID" value="MFC4359288.1"/>
    <property type="molecule type" value="Genomic_DNA"/>
</dbReference>
<evidence type="ECO:0000256" key="7">
    <source>
        <dbReference type="ARBA" id="ARBA00037768"/>
    </source>
</evidence>
<accession>A0ABD5PEU5</accession>
<reference evidence="11 12" key="1">
    <citation type="journal article" date="2019" name="Int. J. Syst. Evol. Microbiol.">
        <title>The Global Catalogue of Microorganisms (GCM) 10K type strain sequencing project: providing services to taxonomists for standard genome sequencing and annotation.</title>
        <authorList>
            <consortium name="The Broad Institute Genomics Platform"/>
            <consortium name="The Broad Institute Genome Sequencing Center for Infectious Disease"/>
            <person name="Wu L."/>
            <person name="Ma J."/>
        </authorList>
    </citation>
    <scope>NUCLEOTIDE SEQUENCE [LARGE SCALE GENOMIC DNA]</scope>
    <source>
        <strain evidence="11 12">CGMCC 1.12553</strain>
    </source>
</reference>
<keyword evidence="6" id="KW-0067">ATP-binding</keyword>
<dbReference type="Proteomes" id="UP001595921">
    <property type="component" value="Unassembled WGS sequence"/>
</dbReference>
<evidence type="ECO:0000256" key="9">
    <source>
        <dbReference type="ARBA" id="ARBA00039149"/>
    </source>
</evidence>
<dbReference type="AlphaFoldDB" id="A0ABD5PEU5"/>
<keyword evidence="2 11" id="KW-0436">Ligase</keyword>
<proteinExistence type="inferred from homology"/>
<name>A0ABD5PEU5_9EURY</name>
<comment type="function">
    <text evidence="7">Catalyzes the ATP-dependent conversion of 7-carboxy-7-deazaguanine (CDG) to 7-cyano-7-deazaguanine (preQ(0)).</text>
</comment>
<evidence type="ECO:0000256" key="1">
    <source>
        <dbReference type="ARBA" id="ARBA00005061"/>
    </source>
</evidence>
<dbReference type="GO" id="GO:0005524">
    <property type="term" value="F:ATP binding"/>
    <property type="evidence" value="ECO:0007669"/>
    <property type="project" value="UniProtKB-KW"/>
</dbReference>
<evidence type="ECO:0000313" key="11">
    <source>
        <dbReference type="EMBL" id="MFC4359288.1"/>
    </source>
</evidence>
<comment type="caution">
    <text evidence="11">The sequence shown here is derived from an EMBL/GenBank/DDBJ whole genome shotgun (WGS) entry which is preliminary data.</text>
</comment>
<dbReference type="PANTHER" id="PTHR42914">
    <property type="entry name" value="7-CYANO-7-DEAZAGUANINE SYNTHASE"/>
    <property type="match status" value="1"/>
</dbReference>
<keyword evidence="4" id="KW-0547">Nucleotide-binding</keyword>
<evidence type="ECO:0000256" key="8">
    <source>
        <dbReference type="ARBA" id="ARBA00037993"/>
    </source>
</evidence>
<gene>
    <name evidence="11" type="ORF">ACFO0N_15180</name>
</gene>
<comment type="pathway">
    <text evidence="1">Purine metabolism; 7-cyano-7-deazaguanine biosynthesis.</text>
</comment>
<dbReference type="InterPro" id="IPR014729">
    <property type="entry name" value="Rossmann-like_a/b/a_fold"/>
</dbReference>
<keyword evidence="12" id="KW-1185">Reference proteome</keyword>
<dbReference type="GO" id="GO:0046872">
    <property type="term" value="F:metal ion binding"/>
    <property type="evidence" value="ECO:0007669"/>
    <property type="project" value="UniProtKB-KW"/>
</dbReference>
<dbReference type="SUPFAM" id="SSF52402">
    <property type="entry name" value="Adenine nucleotide alpha hydrolases-like"/>
    <property type="match status" value="1"/>
</dbReference>
<evidence type="ECO:0000256" key="5">
    <source>
        <dbReference type="ARBA" id="ARBA00022833"/>
    </source>
</evidence>
<dbReference type="Gene3D" id="3.40.50.620">
    <property type="entry name" value="HUPs"/>
    <property type="match status" value="1"/>
</dbReference>
<dbReference type="GO" id="GO:0016874">
    <property type="term" value="F:ligase activity"/>
    <property type="evidence" value="ECO:0007669"/>
    <property type="project" value="UniProtKB-KW"/>
</dbReference>
<dbReference type="PANTHER" id="PTHR42914:SF1">
    <property type="entry name" value="7-CYANO-7-DEAZAGUANINE SYNTHASE"/>
    <property type="match status" value="1"/>
</dbReference>
<keyword evidence="5" id="KW-0862">Zinc</keyword>
<dbReference type="Pfam" id="PF06508">
    <property type="entry name" value="QueC"/>
    <property type="match status" value="1"/>
</dbReference>
<protein>
    <recommendedName>
        <fullName evidence="9">7-cyano-7-deazaguanine synthase</fullName>
        <ecNumber evidence="9">6.3.4.20</ecNumber>
    </recommendedName>
</protein>
<dbReference type="InterPro" id="IPR018317">
    <property type="entry name" value="QueC"/>
</dbReference>
<dbReference type="EC" id="6.3.4.20" evidence="9"/>
<dbReference type="RefSeq" id="WP_267622815.1">
    <property type="nucleotide sequence ID" value="NZ_JBHSDS010000008.1"/>
</dbReference>
<organism evidence="11 12">
    <name type="scientific">Halobium salinum</name>
    <dbReference type="NCBI Taxonomy" id="1364940"/>
    <lineage>
        <taxon>Archaea</taxon>
        <taxon>Methanobacteriati</taxon>
        <taxon>Methanobacteriota</taxon>
        <taxon>Stenosarchaea group</taxon>
        <taxon>Halobacteria</taxon>
        <taxon>Halobacteriales</taxon>
        <taxon>Haloferacaceae</taxon>
        <taxon>Halobium</taxon>
    </lineage>
</organism>
<comment type="catalytic activity">
    <reaction evidence="10">
        <text>7-carboxy-7-carbaguanine + NH4(+) + 2 ATP = 7-cyano-7-carbaguanine + 2 AMP + 2 diphosphate + 2 H(+)</text>
        <dbReference type="Rhea" id="RHEA:27982"/>
        <dbReference type="ChEBI" id="CHEBI:15378"/>
        <dbReference type="ChEBI" id="CHEBI:28938"/>
        <dbReference type="ChEBI" id="CHEBI:30616"/>
        <dbReference type="ChEBI" id="CHEBI:33019"/>
        <dbReference type="ChEBI" id="CHEBI:45075"/>
        <dbReference type="ChEBI" id="CHEBI:61036"/>
        <dbReference type="ChEBI" id="CHEBI:456215"/>
        <dbReference type="EC" id="6.3.4.20"/>
    </reaction>
</comment>
<evidence type="ECO:0000313" key="12">
    <source>
        <dbReference type="Proteomes" id="UP001595921"/>
    </source>
</evidence>
<evidence type="ECO:0000256" key="3">
    <source>
        <dbReference type="ARBA" id="ARBA00022723"/>
    </source>
</evidence>
<comment type="similarity">
    <text evidence="8">Belongs to the QueC family.</text>
</comment>
<sequence length="195" mass="21175">MSESVLLLSGGLDSATLAYTHQPDLTVTVDYGQCCADAEIQASSQIAGQLGLDHKVIQVDCQSLGAGTMAGRQGIDLGDAPEWWPYRNQLVITLVAMDVVRRGADRLLVGAVADDQSHADGQAKFFELMDSLLSFQEGNLRVETPAIDRTTEEFVREANPPESLLGWTHSCTASNAACGECRSCKKRQRVLTRIY</sequence>
<evidence type="ECO:0000256" key="2">
    <source>
        <dbReference type="ARBA" id="ARBA00022598"/>
    </source>
</evidence>
<evidence type="ECO:0000256" key="4">
    <source>
        <dbReference type="ARBA" id="ARBA00022741"/>
    </source>
</evidence>
<evidence type="ECO:0000256" key="10">
    <source>
        <dbReference type="ARBA" id="ARBA00047890"/>
    </source>
</evidence>
<evidence type="ECO:0000256" key="6">
    <source>
        <dbReference type="ARBA" id="ARBA00022840"/>
    </source>
</evidence>
<keyword evidence="3" id="KW-0479">Metal-binding</keyword>